<keyword evidence="2" id="KW-1185">Reference proteome</keyword>
<dbReference type="RefSeq" id="WP_114805026.1">
    <property type="nucleotide sequence ID" value="NZ_CALFYD010000205.1"/>
</dbReference>
<evidence type="ECO:0000313" key="2">
    <source>
        <dbReference type="Proteomes" id="UP000255265"/>
    </source>
</evidence>
<dbReference type="STRING" id="433924.NS331_18525"/>
<organism evidence="1 2">
    <name type="scientific">Pseudacidovorax intermedius</name>
    <dbReference type="NCBI Taxonomy" id="433924"/>
    <lineage>
        <taxon>Bacteria</taxon>
        <taxon>Pseudomonadati</taxon>
        <taxon>Pseudomonadota</taxon>
        <taxon>Betaproteobacteria</taxon>
        <taxon>Burkholderiales</taxon>
        <taxon>Comamonadaceae</taxon>
        <taxon>Pseudacidovorax</taxon>
    </lineage>
</organism>
<sequence length="109" mass="12056">MPFVQRNFQGEIVAMFATAQPQASEWLDAQAAEVRAFVGEAAPGATAAFGNLDSDFIRVLEDVIDALIDKNLLRLTDLPLEAQRKLLARKDLRQHLRGRLDLVPGDDVI</sequence>
<accession>A0A370F3M5</accession>
<evidence type="ECO:0008006" key="3">
    <source>
        <dbReference type="Google" id="ProtNLM"/>
    </source>
</evidence>
<protein>
    <recommendedName>
        <fullName evidence="3">Tryptophan synthase subunit beta like protein</fullName>
    </recommendedName>
</protein>
<comment type="caution">
    <text evidence="1">The sequence shown here is derived from an EMBL/GenBank/DDBJ whole genome shotgun (WGS) entry which is preliminary data.</text>
</comment>
<dbReference type="AlphaFoldDB" id="A0A370F3M5"/>
<evidence type="ECO:0000313" key="1">
    <source>
        <dbReference type="EMBL" id="RDI16367.1"/>
    </source>
</evidence>
<reference evidence="1 2" key="1">
    <citation type="submission" date="2018-07" db="EMBL/GenBank/DDBJ databases">
        <title>Genomic Encyclopedia of Type Strains, Phase IV (KMG-IV): sequencing the most valuable type-strain genomes for metagenomic binning, comparative biology and taxonomic classification.</title>
        <authorList>
            <person name="Goeker M."/>
        </authorList>
    </citation>
    <scope>NUCLEOTIDE SEQUENCE [LARGE SCALE GENOMIC DNA]</scope>
    <source>
        <strain evidence="1 2">DSM 21352</strain>
    </source>
</reference>
<dbReference type="Proteomes" id="UP000255265">
    <property type="component" value="Unassembled WGS sequence"/>
</dbReference>
<dbReference type="EMBL" id="QQAV01000022">
    <property type="protein sequence ID" value="RDI16367.1"/>
    <property type="molecule type" value="Genomic_DNA"/>
</dbReference>
<name>A0A370F3M5_9BURK</name>
<gene>
    <name evidence="1" type="ORF">DFR41_1225</name>
</gene>
<proteinExistence type="predicted"/>
<dbReference type="OrthoDB" id="8527830at2"/>